<feature type="repeat" description="PPR" evidence="2">
    <location>
        <begin position="183"/>
        <end position="217"/>
    </location>
</feature>
<feature type="compositionally biased region" description="Low complexity" evidence="3">
    <location>
        <begin position="1"/>
        <end position="13"/>
    </location>
</feature>
<feature type="repeat" description="PPR" evidence="2">
    <location>
        <begin position="148"/>
        <end position="182"/>
    </location>
</feature>
<proteinExistence type="predicted"/>
<dbReference type="InterPro" id="IPR011990">
    <property type="entry name" value="TPR-like_helical_dom_sf"/>
</dbReference>
<evidence type="ECO:0000313" key="4">
    <source>
        <dbReference type="EMBL" id="KAK9200828.1"/>
    </source>
</evidence>
<accession>A0AAP0M8L3</accession>
<dbReference type="Gene3D" id="1.25.40.10">
    <property type="entry name" value="Tetratricopeptide repeat domain"/>
    <property type="match status" value="1"/>
</dbReference>
<organism evidence="4 5">
    <name type="scientific">Citrus x changshan-huyou</name>
    <dbReference type="NCBI Taxonomy" id="2935761"/>
    <lineage>
        <taxon>Eukaryota</taxon>
        <taxon>Viridiplantae</taxon>
        <taxon>Streptophyta</taxon>
        <taxon>Embryophyta</taxon>
        <taxon>Tracheophyta</taxon>
        <taxon>Spermatophyta</taxon>
        <taxon>Magnoliopsida</taxon>
        <taxon>eudicotyledons</taxon>
        <taxon>Gunneridae</taxon>
        <taxon>Pentapetalae</taxon>
        <taxon>rosids</taxon>
        <taxon>malvids</taxon>
        <taxon>Sapindales</taxon>
        <taxon>Rutaceae</taxon>
        <taxon>Aurantioideae</taxon>
        <taxon>Citrus</taxon>
    </lineage>
</organism>
<sequence length="334" mass="38495">MYITKKSSSLFTPPSLPSPRHMESQSALAQMGCLKFHFSQMGFHQRPQISLPSGKKIQALTVTCGLRDANKKPMWRSRVLSSEAIQAVHAMKLAKSSSKLEEVFQSRICRLLKADLLDTLTELRRQNELDLALKVFNFVRKEVWYKPDLSLYSDMILMLGKNKQIATAEELFCELKKEGLDPDTRVYTEMIGVYLQVGMIDKAMETYETMKASGCTPHKLTFTILIRNLENAGEEELVAAVRRDCIQYVEFPKKFLEEVYQKHVRIPLLLESIIIFTISLLHPLRLIKDSHFVTEYEKTYNPTMFIHVLENLGVEVVTRIGQGRLHLCSYDNEW</sequence>
<dbReference type="PROSITE" id="PS51375">
    <property type="entry name" value="PPR"/>
    <property type="match status" value="2"/>
</dbReference>
<dbReference type="EMBL" id="JBCGBO010000005">
    <property type="protein sequence ID" value="KAK9200828.1"/>
    <property type="molecule type" value="Genomic_DNA"/>
</dbReference>
<evidence type="ECO:0000256" key="1">
    <source>
        <dbReference type="ARBA" id="ARBA00022737"/>
    </source>
</evidence>
<dbReference type="AlphaFoldDB" id="A0AAP0M8L3"/>
<dbReference type="GO" id="GO:0000373">
    <property type="term" value="P:Group II intron splicing"/>
    <property type="evidence" value="ECO:0007669"/>
    <property type="project" value="InterPro"/>
</dbReference>
<dbReference type="InterPro" id="IPR044190">
    <property type="entry name" value="THA8-like"/>
</dbReference>
<dbReference type="GO" id="GO:0009658">
    <property type="term" value="P:chloroplast organization"/>
    <property type="evidence" value="ECO:0007669"/>
    <property type="project" value="InterPro"/>
</dbReference>
<evidence type="ECO:0000313" key="5">
    <source>
        <dbReference type="Proteomes" id="UP001428341"/>
    </source>
</evidence>
<evidence type="ECO:0000256" key="3">
    <source>
        <dbReference type="SAM" id="MobiDB-lite"/>
    </source>
</evidence>
<gene>
    <name evidence="4" type="ORF">WN944_016027</name>
</gene>
<keyword evidence="5" id="KW-1185">Reference proteome</keyword>
<protein>
    <recommendedName>
        <fullName evidence="6">Pentatricopeptide repeat-containing protein</fullName>
    </recommendedName>
</protein>
<dbReference type="Pfam" id="PF01535">
    <property type="entry name" value="PPR"/>
    <property type="match status" value="1"/>
</dbReference>
<dbReference type="PANTHER" id="PTHR47594:SF5">
    <property type="entry name" value="PENTACOTRIPEPTIDE-REPEAT REGION OF PRORP DOMAIN-CONTAINING PROTEIN"/>
    <property type="match status" value="1"/>
</dbReference>
<comment type="caution">
    <text evidence="4">The sequence shown here is derived from an EMBL/GenBank/DDBJ whole genome shotgun (WGS) entry which is preliminary data.</text>
</comment>
<name>A0AAP0M8L3_9ROSI</name>
<evidence type="ECO:0008006" key="6">
    <source>
        <dbReference type="Google" id="ProtNLM"/>
    </source>
</evidence>
<evidence type="ECO:0000256" key="2">
    <source>
        <dbReference type="PROSITE-ProRule" id="PRU00708"/>
    </source>
</evidence>
<dbReference type="NCBIfam" id="TIGR00756">
    <property type="entry name" value="PPR"/>
    <property type="match status" value="2"/>
</dbReference>
<keyword evidence="1" id="KW-0677">Repeat</keyword>
<feature type="region of interest" description="Disordered" evidence="3">
    <location>
        <begin position="1"/>
        <end position="22"/>
    </location>
</feature>
<dbReference type="PANTHER" id="PTHR47594">
    <property type="entry name" value="PPR CONTAINING PLANT-LIKE PROTEIN"/>
    <property type="match status" value="1"/>
</dbReference>
<dbReference type="Pfam" id="PF13041">
    <property type="entry name" value="PPR_2"/>
    <property type="match status" value="1"/>
</dbReference>
<dbReference type="InterPro" id="IPR002885">
    <property type="entry name" value="PPR_rpt"/>
</dbReference>
<reference evidence="4 5" key="1">
    <citation type="submission" date="2024-05" db="EMBL/GenBank/DDBJ databases">
        <title>Haplotype-resolved chromosome-level genome assembly of Huyou (Citrus changshanensis).</title>
        <authorList>
            <person name="Miao C."/>
            <person name="Chen W."/>
            <person name="Wu Y."/>
            <person name="Wang L."/>
            <person name="Zhao S."/>
            <person name="Grierson D."/>
            <person name="Xu C."/>
            <person name="Chen K."/>
        </authorList>
    </citation>
    <scope>NUCLEOTIDE SEQUENCE [LARGE SCALE GENOMIC DNA]</scope>
    <source>
        <strain evidence="4">01-14</strain>
        <tissue evidence="4">Leaf</tissue>
    </source>
</reference>
<dbReference type="GO" id="GO:0003723">
    <property type="term" value="F:RNA binding"/>
    <property type="evidence" value="ECO:0007669"/>
    <property type="project" value="InterPro"/>
</dbReference>
<dbReference type="Proteomes" id="UP001428341">
    <property type="component" value="Unassembled WGS sequence"/>
</dbReference>